<feature type="signal peptide" evidence="15">
    <location>
        <begin position="1"/>
        <end position="32"/>
    </location>
</feature>
<dbReference type="Gene3D" id="2.10.70.10">
    <property type="entry name" value="Complement Module, domain 1"/>
    <property type="match status" value="4"/>
</dbReference>
<comment type="function">
    <text evidence="12">This protein recognizes C4b and C3b fragments that condense with cell-surface hydroxyl or amino groups when nascent C4b and C3b are locally generated during C4 and c3 activation. Interaction of daf with cell-associated C4b and C3b polypeptides interferes with their ability to catalyze the conversion of C2 and factor B to enzymatically active C2a and Bb and thereby prevents the formation of C4b2a and C3bBb, the amplification convertases of the complement cascade. Inhibits complement activation by destabilizing and preventing the formation of C3 and C5 convertases, which prevents complement damage.</text>
</comment>
<keyword evidence="18" id="KW-1185">Reference proteome</keyword>
<feature type="domain" description="Sushi" evidence="16">
    <location>
        <begin position="157"/>
        <end position="218"/>
    </location>
</feature>
<keyword evidence="8" id="KW-0180">Complement pathway</keyword>
<feature type="compositionally biased region" description="Polar residues" evidence="14">
    <location>
        <begin position="340"/>
        <end position="384"/>
    </location>
</feature>
<keyword evidence="3" id="KW-0399">Innate immunity</keyword>
<evidence type="ECO:0000256" key="9">
    <source>
        <dbReference type="ARBA" id="ARBA00023136"/>
    </source>
</evidence>
<keyword evidence="6" id="KW-0677">Repeat</keyword>
<feature type="compositionally biased region" description="Polar residues" evidence="14">
    <location>
        <begin position="294"/>
        <end position="318"/>
    </location>
</feature>
<feature type="disulfide bond" evidence="13">
    <location>
        <begin position="221"/>
        <end position="264"/>
    </location>
</feature>
<dbReference type="CDD" id="cd00033">
    <property type="entry name" value="CCP"/>
    <property type="match status" value="4"/>
</dbReference>
<feature type="domain" description="Sushi" evidence="16">
    <location>
        <begin position="92"/>
        <end position="156"/>
    </location>
</feature>
<evidence type="ECO:0000256" key="5">
    <source>
        <dbReference type="ARBA" id="ARBA00022729"/>
    </source>
</evidence>
<feature type="chain" id="PRO_5014411983" description="Sushi domain-containing protein" evidence="15">
    <location>
        <begin position="33"/>
        <end position="532"/>
    </location>
</feature>
<dbReference type="FunFam" id="2.10.70.10:FF:000055">
    <property type="entry name" value="Complement decay-accelerating factor, GPI-anchored"/>
    <property type="match status" value="1"/>
</dbReference>
<reference evidence="17" key="1">
    <citation type="submission" date="2025-08" db="UniProtKB">
        <authorList>
            <consortium name="Ensembl"/>
        </authorList>
    </citation>
    <scope>IDENTIFICATION</scope>
</reference>
<evidence type="ECO:0000313" key="18">
    <source>
        <dbReference type="Proteomes" id="UP000233160"/>
    </source>
</evidence>
<evidence type="ECO:0000256" key="1">
    <source>
        <dbReference type="ARBA" id="ARBA00004370"/>
    </source>
</evidence>
<sequence>MSLARPSAPTVLCLIGGLYLLLLSAFSCLGDCSPPSEVPNAHPDLKGLSSFPVNSTVTYRCNEDFVKIPGQTDTVICLENDQWSEISEFCNRSCDVPPHLRFAMLKRPYSNQNYFPVGSTVEYECRLGYRRVIGLSGTLTCLQNFTWSKPADFCTKKSCPNPGELINGHINGTTDFLFGATIYFSCNTGYKLIGEKSSLCVIMGDNVGWTEQLPVCREIYCQEPPKIENGRIVRGEREQYVYSQAVMYACNRGFTLIGEDTIHCSARGDEGEWSGPAPQCRGRSPPATSPPVSKPTTANVPGTPTSHKPTTVQTTSWKPSKKPTIVNVPATGVSPPPQKPTTVNVPATGVTPTPQKPTTVNVPATGVTPTPQKSTTVNVSATGVTPTPQRPTTRPTTANNSATKAPATTQTSLTSNTLSTKALPAAQNPIMTDASATLATPTAHRFTTAKGSLTQSLPAAQKSTIVHVPVTKGLQIIQRFTSVHITATQGELLSRTTTRSHATSIPKEGMIPSGQLTLFRFPECGSHLLFLC</sequence>
<dbReference type="Proteomes" id="UP000233160">
    <property type="component" value="Unassembled WGS sequence"/>
</dbReference>
<evidence type="ECO:0000256" key="2">
    <source>
        <dbReference type="ARBA" id="ARBA00010908"/>
    </source>
</evidence>
<evidence type="ECO:0000313" key="17">
    <source>
        <dbReference type="Ensembl" id="ENSPCOP00000025379.1"/>
    </source>
</evidence>
<comment type="subcellular location">
    <subcellularLocation>
        <location evidence="1">Membrane</location>
    </subcellularLocation>
</comment>
<evidence type="ECO:0000259" key="16">
    <source>
        <dbReference type="PROSITE" id="PS50923"/>
    </source>
</evidence>
<dbReference type="Pfam" id="PF00084">
    <property type="entry name" value="Sushi"/>
    <property type="match status" value="4"/>
</dbReference>
<dbReference type="SUPFAM" id="SSF57535">
    <property type="entry name" value="Complement control module/SCR domain"/>
    <property type="match status" value="4"/>
</dbReference>
<protein>
    <recommendedName>
        <fullName evidence="16">Sushi domain-containing protein</fullName>
    </recommendedName>
</protein>
<dbReference type="InterPro" id="IPR035976">
    <property type="entry name" value="Sushi/SCR/CCP_sf"/>
</dbReference>
<feature type="compositionally biased region" description="Low complexity" evidence="14">
    <location>
        <begin position="385"/>
        <end position="397"/>
    </location>
</feature>
<keyword evidence="4 13" id="KW-0768">Sushi</keyword>
<evidence type="ECO:0000256" key="6">
    <source>
        <dbReference type="ARBA" id="ARBA00022737"/>
    </source>
</evidence>
<dbReference type="SMART" id="SM00032">
    <property type="entry name" value="CCP"/>
    <property type="match status" value="4"/>
</dbReference>
<dbReference type="PROSITE" id="PS50923">
    <property type="entry name" value="SUSHI"/>
    <property type="match status" value="4"/>
</dbReference>
<feature type="compositionally biased region" description="Polar residues" evidence="14">
    <location>
        <begin position="398"/>
        <end position="407"/>
    </location>
</feature>
<accession>A0A2K6GGL7</accession>
<keyword evidence="7" id="KW-0391">Immunity</keyword>
<dbReference type="PANTHER" id="PTHR19325:SF317">
    <property type="entry name" value="COMPLEMENT DECAY-ACCELERATING FACTOR"/>
    <property type="match status" value="1"/>
</dbReference>
<keyword evidence="10 13" id="KW-1015">Disulfide bond</keyword>
<evidence type="ECO:0000256" key="4">
    <source>
        <dbReference type="ARBA" id="ARBA00022659"/>
    </source>
</evidence>
<dbReference type="GO" id="GO:0016020">
    <property type="term" value="C:membrane"/>
    <property type="evidence" value="ECO:0007669"/>
    <property type="project" value="UniProtKB-SubCell"/>
</dbReference>
<dbReference type="AlphaFoldDB" id="A0A2K6GGL7"/>
<keyword evidence="5 15" id="KW-0732">Signal</keyword>
<evidence type="ECO:0000256" key="10">
    <source>
        <dbReference type="ARBA" id="ARBA00023157"/>
    </source>
</evidence>
<dbReference type="GO" id="GO:0006958">
    <property type="term" value="P:complement activation, classical pathway"/>
    <property type="evidence" value="ECO:0007669"/>
    <property type="project" value="UniProtKB-KW"/>
</dbReference>
<evidence type="ECO:0000256" key="8">
    <source>
        <dbReference type="ARBA" id="ARBA00022875"/>
    </source>
</evidence>
<dbReference type="PROSITE" id="PS51257">
    <property type="entry name" value="PROKAR_LIPOPROTEIN"/>
    <property type="match status" value="1"/>
</dbReference>
<organism evidence="17 18">
    <name type="scientific">Propithecus coquereli</name>
    <name type="common">Coquerel's sifaka</name>
    <name type="synonym">Propithecus verreauxi coquereli</name>
    <dbReference type="NCBI Taxonomy" id="379532"/>
    <lineage>
        <taxon>Eukaryota</taxon>
        <taxon>Metazoa</taxon>
        <taxon>Chordata</taxon>
        <taxon>Craniata</taxon>
        <taxon>Vertebrata</taxon>
        <taxon>Euteleostomi</taxon>
        <taxon>Mammalia</taxon>
        <taxon>Eutheria</taxon>
        <taxon>Euarchontoglires</taxon>
        <taxon>Primates</taxon>
        <taxon>Strepsirrhini</taxon>
        <taxon>Lemuriformes</taxon>
        <taxon>Indriidae</taxon>
        <taxon>Propithecus</taxon>
    </lineage>
</organism>
<feature type="region of interest" description="Disordered" evidence="14">
    <location>
        <begin position="268"/>
        <end position="414"/>
    </location>
</feature>
<dbReference type="Ensembl" id="ENSPCOT00000036071.1">
    <property type="protein sequence ID" value="ENSPCOP00000025379.1"/>
    <property type="gene ID" value="ENSPCOG00000024906.1"/>
</dbReference>
<keyword evidence="9" id="KW-0472">Membrane</keyword>
<feature type="domain" description="Sushi" evidence="16">
    <location>
        <begin position="30"/>
        <end position="90"/>
    </location>
</feature>
<feature type="domain" description="Sushi" evidence="16">
    <location>
        <begin position="219"/>
        <end position="282"/>
    </location>
</feature>
<reference evidence="17" key="2">
    <citation type="submission" date="2025-09" db="UniProtKB">
        <authorList>
            <consortium name="Ensembl"/>
        </authorList>
    </citation>
    <scope>IDENTIFICATION</scope>
</reference>
<evidence type="ECO:0000256" key="7">
    <source>
        <dbReference type="ARBA" id="ARBA00022859"/>
    </source>
</evidence>
<dbReference type="STRING" id="379532.ENSPCOP00000025379"/>
<keyword evidence="11" id="KW-0325">Glycoprotein</keyword>
<comment type="caution">
    <text evidence="13">Lacks conserved residue(s) required for the propagation of feature annotation.</text>
</comment>
<dbReference type="InterPro" id="IPR050350">
    <property type="entry name" value="Compl-Cell_Adhes-Reg"/>
</dbReference>
<proteinExistence type="inferred from homology"/>
<evidence type="ECO:0000256" key="15">
    <source>
        <dbReference type="SAM" id="SignalP"/>
    </source>
</evidence>
<evidence type="ECO:0000256" key="12">
    <source>
        <dbReference type="ARBA" id="ARBA00045541"/>
    </source>
</evidence>
<dbReference type="GO" id="GO:0045087">
    <property type="term" value="P:innate immune response"/>
    <property type="evidence" value="ECO:0007669"/>
    <property type="project" value="UniProtKB-KW"/>
</dbReference>
<dbReference type="InterPro" id="IPR000436">
    <property type="entry name" value="Sushi_SCR_CCP_dom"/>
</dbReference>
<evidence type="ECO:0000256" key="13">
    <source>
        <dbReference type="PROSITE-ProRule" id="PRU00302"/>
    </source>
</evidence>
<comment type="similarity">
    <text evidence="2">Belongs to the receptors of complement activation (RCA) family.</text>
</comment>
<dbReference type="GeneTree" id="ENSGT00940000162307"/>
<evidence type="ECO:0000256" key="11">
    <source>
        <dbReference type="ARBA" id="ARBA00023180"/>
    </source>
</evidence>
<name>A0A2K6GGL7_PROCO</name>
<evidence type="ECO:0000256" key="3">
    <source>
        <dbReference type="ARBA" id="ARBA00022588"/>
    </source>
</evidence>
<dbReference type="PANTHER" id="PTHR19325">
    <property type="entry name" value="COMPLEMENT COMPONENT-RELATED SUSHI DOMAIN-CONTAINING"/>
    <property type="match status" value="1"/>
</dbReference>
<evidence type="ECO:0000256" key="14">
    <source>
        <dbReference type="SAM" id="MobiDB-lite"/>
    </source>
</evidence>
<dbReference type="FunFam" id="2.10.70.10:FF:000014">
    <property type="entry name" value="Membrane cofactor protein"/>
    <property type="match status" value="1"/>
</dbReference>